<evidence type="ECO:0000313" key="2">
    <source>
        <dbReference type="Proteomes" id="UP000308836"/>
    </source>
</evidence>
<dbReference type="EMBL" id="SRYG01000001">
    <property type="protein sequence ID" value="TGY67364.1"/>
    <property type="molecule type" value="Genomic_DNA"/>
</dbReference>
<name>A0AC61RB68_9FIRM</name>
<comment type="caution">
    <text evidence="1">The sequence shown here is derived from an EMBL/GenBank/DDBJ whole genome shotgun (WGS) entry which is preliminary data.</text>
</comment>
<reference evidence="1" key="1">
    <citation type="submission" date="2019-04" db="EMBL/GenBank/DDBJ databases">
        <title>Microbes associate with the intestines of laboratory mice.</title>
        <authorList>
            <person name="Navarre W."/>
            <person name="Wong E."/>
            <person name="Huang K."/>
            <person name="Tropini C."/>
            <person name="Ng K."/>
            <person name="Yu B."/>
        </authorList>
    </citation>
    <scope>NUCLEOTIDE SEQUENCE</scope>
    <source>
        <strain evidence="1">NM09_H32</strain>
    </source>
</reference>
<proteinExistence type="predicted"/>
<keyword evidence="2" id="KW-1185">Reference proteome</keyword>
<sequence length="199" mass="23334">MRILVLSDEPCKLLWEYYRPETFKGIDLIISCGDLPADYLTFIATVFRGPVLYVHGNHDAKYDQKPPEGCICIEDEIFTYKGVRILGLGGSHKYNGTRWQFTQKEMTKRVRRLWYPLFRNKGFDILVTHSPAFGVQDGKDWAHQGFRVFNELIEKYQPKLFLYGHVHLNYGDHARECRIGNTLCVNGFERYVIDYKMPQ</sequence>
<organism evidence="1 2">
    <name type="scientific">Dubosiella muris</name>
    <dbReference type="NCBI Taxonomy" id="3038133"/>
    <lineage>
        <taxon>Bacteria</taxon>
        <taxon>Bacillati</taxon>
        <taxon>Bacillota</taxon>
        <taxon>Erysipelotrichia</taxon>
        <taxon>Erysipelotrichales</taxon>
        <taxon>Erysipelotrichaceae</taxon>
        <taxon>Dubosiella</taxon>
    </lineage>
</organism>
<protein>
    <submittedName>
        <fullName evidence="1">Metallophosphoesterase</fullName>
    </submittedName>
</protein>
<dbReference type="Proteomes" id="UP000308836">
    <property type="component" value="Unassembled WGS sequence"/>
</dbReference>
<accession>A0AC61RB68</accession>
<gene>
    <name evidence="1" type="ORF">E5336_00380</name>
</gene>
<evidence type="ECO:0000313" key="1">
    <source>
        <dbReference type="EMBL" id="TGY67364.1"/>
    </source>
</evidence>